<keyword evidence="3" id="KW-0472">Membrane</keyword>
<dbReference type="eggNOG" id="COG0457">
    <property type="taxonomic scope" value="Bacteria"/>
</dbReference>
<sequence>MKNNKYVVRIYNVCNVLMHEKMKPFILLLTLTCIVSCGSNRRANAFLSHMDTLYQQNPAEAIIAIDSFMSCHNDMSQHNRMLLTLYRLRAQNSVGEPFASDSLARKVVEYFDDNGSVEEQMSAYYVLGSVYRDLDNYPEALADYQKAVALADTTDGNKNNAFLNRVYGQMGNVLLRQLAFNEAGVAYSLAVRFACKDKDTLGVLLSKEQIANVLYLQNRRDEACKLREWLHDEYLKNGLVREASKVLVPNVSTLLGRGKVEEVGRILRSYEEHSGDVDSLGNVVSGLEKYYNDKANYLLAKSDVSGALGYYRKGMRSTDDHEYREAFLRGLAQTYKKLGLSDSVAKYSELARRENDSAYVELSTLRMQQMQAAYNYSSKETEALVAKSKEAEATTRLKTVVLSFLVLLSVLALLFLRERHKKSMERIRRMLQIQQLEAENESKRNNLLALEQGKKDLDILMSKQQSKINALIEEKKELVAKLQGKGRSSADSSDGTDDQNGSIISLLWHIVDKTPRAATRKEWKQLKLYIEEFYPQTFALKSVVSPFEFDVMILVRLGFKPSEIAVLTDSSLPNVSNARKRMHEKLTKSKGSAKDFDKYIKTLI</sequence>
<evidence type="ECO:0000256" key="1">
    <source>
        <dbReference type="PROSITE-ProRule" id="PRU00339"/>
    </source>
</evidence>
<dbReference type="GO" id="GO:0006355">
    <property type="term" value="P:regulation of DNA-templated transcription"/>
    <property type="evidence" value="ECO:0007669"/>
    <property type="project" value="InterPro"/>
</dbReference>
<evidence type="ECO:0000313" key="4">
    <source>
        <dbReference type="EMBL" id="EHJ39675.1"/>
    </source>
</evidence>
<evidence type="ECO:0000256" key="3">
    <source>
        <dbReference type="SAM" id="Phobius"/>
    </source>
</evidence>
<name>G6AY56_9BACT</name>
<dbReference type="SUPFAM" id="SSF46894">
    <property type="entry name" value="C-terminal effector domain of the bipartite response regulators"/>
    <property type="match status" value="1"/>
</dbReference>
<dbReference type="SUPFAM" id="SSF48452">
    <property type="entry name" value="TPR-like"/>
    <property type="match status" value="1"/>
</dbReference>
<dbReference type="RefSeq" id="WP_007899964.1">
    <property type="nucleotide sequence ID" value="NZ_JH379428.1"/>
</dbReference>
<dbReference type="PROSITE" id="PS50293">
    <property type="entry name" value="TPR_REGION"/>
    <property type="match status" value="1"/>
</dbReference>
<dbReference type="PATRIC" id="fig|1002367.3.peg.1266"/>
<dbReference type="GO" id="GO:0003677">
    <property type="term" value="F:DNA binding"/>
    <property type="evidence" value="ECO:0007669"/>
    <property type="project" value="InterPro"/>
</dbReference>
<evidence type="ECO:0000256" key="2">
    <source>
        <dbReference type="SAM" id="Coils"/>
    </source>
</evidence>
<dbReference type="InterPro" id="IPR019734">
    <property type="entry name" value="TPR_rpt"/>
</dbReference>
<dbReference type="PROSITE" id="PS50005">
    <property type="entry name" value="TPR"/>
    <property type="match status" value="1"/>
</dbReference>
<keyword evidence="3" id="KW-0812">Transmembrane</keyword>
<accession>G6AY56</accession>
<dbReference type="HOGENOM" id="CLU_030491_0_0_10"/>
<dbReference type="EMBL" id="AFZZ01000136">
    <property type="protein sequence ID" value="EHJ39675.1"/>
    <property type="molecule type" value="Genomic_DNA"/>
</dbReference>
<dbReference type="AlphaFoldDB" id="G6AY56"/>
<evidence type="ECO:0000313" key="5">
    <source>
        <dbReference type="Proteomes" id="UP000004407"/>
    </source>
</evidence>
<organism evidence="4 5">
    <name type="scientific">Leyella stercorea DSM 18206</name>
    <dbReference type="NCBI Taxonomy" id="1002367"/>
    <lineage>
        <taxon>Bacteria</taxon>
        <taxon>Pseudomonadati</taxon>
        <taxon>Bacteroidota</taxon>
        <taxon>Bacteroidia</taxon>
        <taxon>Bacteroidales</taxon>
        <taxon>Prevotellaceae</taxon>
        <taxon>Leyella</taxon>
    </lineage>
</organism>
<dbReference type="Proteomes" id="UP000004407">
    <property type="component" value="Unassembled WGS sequence"/>
</dbReference>
<protein>
    <submittedName>
        <fullName evidence="4">Tetratricopeptide repeat protein</fullName>
    </submittedName>
</protein>
<keyword evidence="3" id="KW-1133">Transmembrane helix</keyword>
<dbReference type="Gene3D" id="1.25.40.10">
    <property type="entry name" value="Tetratricopeptide repeat domain"/>
    <property type="match status" value="1"/>
</dbReference>
<dbReference type="Pfam" id="PF13374">
    <property type="entry name" value="TPR_10"/>
    <property type="match status" value="1"/>
</dbReference>
<proteinExistence type="predicted"/>
<dbReference type="InterPro" id="IPR016032">
    <property type="entry name" value="Sig_transdc_resp-reg_C-effctor"/>
</dbReference>
<dbReference type="SMART" id="SM00028">
    <property type="entry name" value="TPR"/>
    <property type="match status" value="2"/>
</dbReference>
<keyword evidence="2" id="KW-0175">Coiled coil</keyword>
<feature type="repeat" description="TPR" evidence="1">
    <location>
        <begin position="121"/>
        <end position="154"/>
    </location>
</feature>
<reference evidence="4 5" key="1">
    <citation type="submission" date="2011-08" db="EMBL/GenBank/DDBJ databases">
        <authorList>
            <person name="Weinstock G."/>
            <person name="Sodergren E."/>
            <person name="Clifton S."/>
            <person name="Fulton L."/>
            <person name="Fulton B."/>
            <person name="Courtney L."/>
            <person name="Fronick C."/>
            <person name="Harrison M."/>
            <person name="Strong C."/>
            <person name="Farmer C."/>
            <person name="Delahaunty K."/>
            <person name="Markovic C."/>
            <person name="Hall O."/>
            <person name="Minx P."/>
            <person name="Tomlinson C."/>
            <person name="Mitreva M."/>
            <person name="Hou S."/>
            <person name="Chen J."/>
            <person name="Wollam A."/>
            <person name="Pepin K.H."/>
            <person name="Johnson M."/>
            <person name="Bhonagiri V."/>
            <person name="Zhang X."/>
            <person name="Suruliraj S."/>
            <person name="Warren W."/>
            <person name="Chinwalla A."/>
            <person name="Mardis E.R."/>
            <person name="Wilson R.K."/>
        </authorList>
    </citation>
    <scope>NUCLEOTIDE SEQUENCE [LARGE SCALE GENOMIC DNA]</scope>
    <source>
        <strain evidence="4 5">DSM 18206</strain>
    </source>
</reference>
<feature type="transmembrane region" description="Helical" evidence="3">
    <location>
        <begin position="397"/>
        <end position="416"/>
    </location>
</feature>
<keyword evidence="1" id="KW-0802">TPR repeat</keyword>
<comment type="caution">
    <text evidence="4">The sequence shown here is derived from an EMBL/GenBank/DDBJ whole genome shotgun (WGS) entry which is preliminary data.</text>
</comment>
<dbReference type="GeneID" id="78337223"/>
<gene>
    <name evidence="4" type="ORF">HMPREF0673_01565</name>
</gene>
<dbReference type="InterPro" id="IPR011990">
    <property type="entry name" value="TPR-like_helical_dom_sf"/>
</dbReference>
<feature type="coiled-coil region" evidence="2">
    <location>
        <begin position="424"/>
        <end position="481"/>
    </location>
</feature>